<feature type="region of interest" description="Disordered" evidence="2">
    <location>
        <begin position="24"/>
        <end position="43"/>
    </location>
</feature>
<evidence type="ECO:0000313" key="5">
    <source>
        <dbReference type="Proteomes" id="UP001627284"/>
    </source>
</evidence>
<dbReference type="InterPro" id="IPR053932">
    <property type="entry name" value="GeBP-like_DBD"/>
</dbReference>
<evidence type="ECO:0000256" key="2">
    <source>
        <dbReference type="SAM" id="MobiDB-lite"/>
    </source>
</evidence>
<comment type="similarity">
    <text evidence="1">Belongs to the GeBP family.</text>
</comment>
<evidence type="ECO:0000256" key="1">
    <source>
        <dbReference type="ARBA" id="ARBA00010820"/>
    </source>
</evidence>
<comment type="caution">
    <text evidence="4">The sequence shown here is derived from an EMBL/GenBank/DDBJ whole genome shotgun (WGS) entry which is preliminary data.</text>
</comment>
<dbReference type="Proteomes" id="UP001627284">
    <property type="component" value="Unassembled WGS sequence"/>
</dbReference>
<evidence type="ECO:0000313" key="4">
    <source>
        <dbReference type="EMBL" id="KAL3375903.1"/>
    </source>
</evidence>
<evidence type="ECO:0000259" key="3">
    <source>
        <dbReference type="Pfam" id="PF04504"/>
    </source>
</evidence>
<feature type="domain" description="Glabrous enhancer-binding protein-like DBD" evidence="3">
    <location>
        <begin position="103"/>
        <end position="192"/>
    </location>
</feature>
<feature type="compositionally biased region" description="Polar residues" evidence="2">
    <location>
        <begin position="34"/>
        <end position="43"/>
    </location>
</feature>
<accession>A0ABD2V8A0</accession>
<keyword evidence="5" id="KW-1185">Reference proteome</keyword>
<dbReference type="PANTHER" id="PTHR31662">
    <property type="entry name" value="BNAANNG10740D PROTEIN-RELATED"/>
    <property type="match status" value="1"/>
</dbReference>
<dbReference type="PANTHER" id="PTHR31662:SF74">
    <property type="entry name" value="STOREKEEPER PROTEIN"/>
    <property type="match status" value="1"/>
</dbReference>
<organism evidence="4 5">
    <name type="scientific">Solanum stoloniferum</name>
    <dbReference type="NCBI Taxonomy" id="62892"/>
    <lineage>
        <taxon>Eukaryota</taxon>
        <taxon>Viridiplantae</taxon>
        <taxon>Streptophyta</taxon>
        <taxon>Embryophyta</taxon>
        <taxon>Tracheophyta</taxon>
        <taxon>Spermatophyta</taxon>
        <taxon>Magnoliopsida</taxon>
        <taxon>eudicotyledons</taxon>
        <taxon>Gunneridae</taxon>
        <taxon>Pentapetalae</taxon>
        <taxon>asterids</taxon>
        <taxon>lamiids</taxon>
        <taxon>Solanales</taxon>
        <taxon>Solanaceae</taxon>
        <taxon>Solanoideae</taxon>
        <taxon>Solaneae</taxon>
        <taxon>Solanum</taxon>
    </lineage>
</organism>
<dbReference type="EMBL" id="JBJKTR010000002">
    <property type="protein sequence ID" value="KAL3375903.1"/>
    <property type="molecule type" value="Genomic_DNA"/>
</dbReference>
<protein>
    <recommendedName>
        <fullName evidence="3">Glabrous enhancer-binding protein-like DBD domain-containing protein</fullName>
    </recommendedName>
</protein>
<dbReference type="AlphaFoldDB" id="A0ABD2V8A0"/>
<name>A0ABD2V8A0_9SOLN</name>
<dbReference type="Pfam" id="PF04504">
    <property type="entry name" value="GeBP-like_DBD"/>
    <property type="match status" value="1"/>
</dbReference>
<dbReference type="GO" id="GO:0010468">
    <property type="term" value="P:regulation of gene expression"/>
    <property type="evidence" value="ECO:0007669"/>
    <property type="project" value="UniProtKB-ARBA"/>
</dbReference>
<dbReference type="InterPro" id="IPR007592">
    <property type="entry name" value="GEBP"/>
</dbReference>
<reference evidence="4 5" key="1">
    <citation type="submission" date="2024-05" db="EMBL/GenBank/DDBJ databases">
        <title>De novo assembly of an allotetraploid wild potato.</title>
        <authorList>
            <person name="Hosaka A.J."/>
        </authorList>
    </citation>
    <scope>NUCLEOTIDE SEQUENCE [LARGE SCALE GENOMIC DNA]</scope>
    <source>
        <tissue evidence="4">Young leaves</tissue>
    </source>
</reference>
<gene>
    <name evidence="4" type="ORF">AABB24_002714</name>
</gene>
<sequence>MSFSASSLAKLSLLTRTKALTMGINQKKKEQKMAENSSTDSGNCSVEFVREEEEIVSKKRKNKDVDVTRFLYNDTPSDGYDEEKTPSPKAKRMMKLKSKPPLFSKVWSDEDEISLLTGIIKFKEQTAREVAQNMAEFRAFILPSLTLQATPVQLREKIRRIRLKYEKTLATGNPSNTDLHQVQVFQLCQKIWTQPPNSNSLLLKENHNIPENDLQVKEKHNIPDNGLQVKEEHNIPENGQPGKQNLLVKEKKHNIRPIQQHKIIPDSGLDGKTMEDLLKRLAKDVELVVNSKACLQGNSNEVGIRVLDIGLESMKLGIKLGKLVHEKATSPELQDSPELREQVVLRAYLEAKIEHAQLLLNAYDGLIKDHSNEAQSSSVSAIKD</sequence>
<proteinExistence type="inferred from homology"/>